<accession>A0ABD1YNY3</accession>
<reference evidence="8 9" key="1">
    <citation type="submission" date="2024-09" db="EMBL/GenBank/DDBJ databases">
        <title>Chromosome-scale assembly of Riccia fluitans.</title>
        <authorList>
            <person name="Paukszto L."/>
            <person name="Sawicki J."/>
            <person name="Karawczyk K."/>
            <person name="Piernik-Szablinska J."/>
            <person name="Szczecinska M."/>
            <person name="Mazdziarz M."/>
        </authorList>
    </citation>
    <scope>NUCLEOTIDE SEQUENCE [LARGE SCALE GENOMIC DNA]</scope>
    <source>
        <strain evidence="8">Rf_01</strain>
        <tissue evidence="8">Aerial parts of the thallus</tissue>
    </source>
</reference>
<keyword evidence="4" id="KW-0520">NAD</keyword>
<gene>
    <name evidence="8" type="ORF">R1flu_016815</name>
</gene>
<evidence type="ECO:0000313" key="9">
    <source>
        <dbReference type="Proteomes" id="UP001605036"/>
    </source>
</evidence>
<organism evidence="8 9">
    <name type="scientific">Riccia fluitans</name>
    <dbReference type="NCBI Taxonomy" id="41844"/>
    <lineage>
        <taxon>Eukaryota</taxon>
        <taxon>Viridiplantae</taxon>
        <taxon>Streptophyta</taxon>
        <taxon>Embryophyta</taxon>
        <taxon>Marchantiophyta</taxon>
        <taxon>Marchantiopsida</taxon>
        <taxon>Marchantiidae</taxon>
        <taxon>Marchantiales</taxon>
        <taxon>Ricciaceae</taxon>
        <taxon>Riccia</taxon>
    </lineage>
</organism>
<keyword evidence="3" id="KW-0548">Nucleotidyltransferase</keyword>
<evidence type="ECO:0000259" key="7">
    <source>
        <dbReference type="Pfam" id="PF18084"/>
    </source>
</evidence>
<dbReference type="GO" id="GO:0016757">
    <property type="term" value="F:glycosyltransferase activity"/>
    <property type="evidence" value="ECO:0007669"/>
    <property type="project" value="UniProtKB-KW"/>
</dbReference>
<evidence type="ECO:0000256" key="3">
    <source>
        <dbReference type="ARBA" id="ARBA00022695"/>
    </source>
</evidence>
<keyword evidence="1" id="KW-0328">Glycosyltransferase</keyword>
<keyword evidence="9" id="KW-1185">Reference proteome</keyword>
<keyword evidence="2" id="KW-0808">Transferase</keyword>
<dbReference type="GO" id="GO:0016779">
    <property type="term" value="F:nucleotidyltransferase activity"/>
    <property type="evidence" value="ECO:0007669"/>
    <property type="project" value="UniProtKB-KW"/>
</dbReference>
<dbReference type="Gene3D" id="3.90.228.10">
    <property type="match status" value="1"/>
</dbReference>
<keyword evidence="5" id="KW-0812">Transmembrane</keyword>
<evidence type="ECO:0000259" key="6">
    <source>
        <dbReference type="Pfam" id="PF00644"/>
    </source>
</evidence>
<dbReference type="PANTHER" id="PTHR21328">
    <property type="entry name" value="POLY ADP-RIBOSE POLYMERASE FAMILY, MEMBER PARP"/>
    <property type="match status" value="1"/>
</dbReference>
<dbReference type="InterPro" id="IPR051838">
    <property type="entry name" value="ARTD_PARP"/>
</dbReference>
<keyword evidence="5" id="KW-1133">Transmembrane helix</keyword>
<feature type="domain" description="PARP16 N-terminal" evidence="7">
    <location>
        <begin position="89"/>
        <end position="178"/>
    </location>
</feature>
<evidence type="ECO:0000256" key="5">
    <source>
        <dbReference type="SAM" id="Phobius"/>
    </source>
</evidence>
<evidence type="ECO:0008006" key="10">
    <source>
        <dbReference type="Google" id="ProtNLM"/>
    </source>
</evidence>
<sequence length="433" mass="49314">MRGEQSRLAADWKEFIERLFFPSIAVRVGPKLKFLLRDFRFQRRLAPDTTRSKTFQLPVGFRPVMASGSGRNSERVPLELAIHEACARSSEGADLLITAFTQALRSYRRSSVCAPFPSFLISDSKNKNFAFATEAVARFPSTEEIAWSEVQEPEDRDNVVEPLKNLSLEVLMLLNWVLRFRYHLQLVEDPIQEFERLVLLRFPWGSTDLNPSFTVKVQEMEGGRGNSAFETVKNEHGSIMAFHGTTTENLHSILRCGLLNMSKTTLQRNGAMYGEGVYLSTDLSVAVTFSKMGQSWERSCFGSKVSYILLCEIAKGEGVEYSTCSRVLDLRNSSLGTYVVVKNIDLLRIRYVLIYSNHVDTQQQPRMEMRQPVNPVLNGNMSLLNMVIAGYLCWLIVIGFLKGGRSTRLSMLLKQLWWFIDTVKDCLELWLDS</sequence>
<feature type="transmembrane region" description="Helical" evidence="5">
    <location>
        <begin position="381"/>
        <end position="401"/>
    </location>
</feature>
<keyword evidence="5" id="KW-0472">Membrane</keyword>
<dbReference type="Pfam" id="PF18084">
    <property type="entry name" value="ARTD15_N"/>
    <property type="match status" value="1"/>
</dbReference>
<dbReference type="InterPro" id="IPR012317">
    <property type="entry name" value="Poly(ADP-ribose)pol_cat_dom"/>
</dbReference>
<feature type="domain" description="PARP catalytic" evidence="6">
    <location>
        <begin position="212"/>
        <end position="320"/>
    </location>
</feature>
<proteinExistence type="predicted"/>
<dbReference type="SUPFAM" id="SSF56399">
    <property type="entry name" value="ADP-ribosylation"/>
    <property type="match status" value="1"/>
</dbReference>
<dbReference type="InterPro" id="IPR041400">
    <property type="entry name" value="PARP16_N"/>
</dbReference>
<name>A0ABD1YNY3_9MARC</name>
<evidence type="ECO:0000256" key="4">
    <source>
        <dbReference type="ARBA" id="ARBA00023027"/>
    </source>
</evidence>
<dbReference type="Pfam" id="PF00644">
    <property type="entry name" value="PARP"/>
    <property type="match status" value="1"/>
</dbReference>
<protein>
    <recommendedName>
        <fullName evidence="10">Poly [ADP-ribose] polymerase</fullName>
    </recommendedName>
</protein>
<comment type="caution">
    <text evidence="8">The sequence shown here is derived from an EMBL/GenBank/DDBJ whole genome shotgun (WGS) entry which is preliminary data.</text>
</comment>
<evidence type="ECO:0000256" key="1">
    <source>
        <dbReference type="ARBA" id="ARBA00022676"/>
    </source>
</evidence>
<evidence type="ECO:0000256" key="2">
    <source>
        <dbReference type="ARBA" id="ARBA00022679"/>
    </source>
</evidence>
<dbReference type="Proteomes" id="UP001605036">
    <property type="component" value="Unassembled WGS sequence"/>
</dbReference>
<dbReference type="EMBL" id="JBHFFA010000004">
    <property type="protein sequence ID" value="KAL2632129.1"/>
    <property type="molecule type" value="Genomic_DNA"/>
</dbReference>
<evidence type="ECO:0000313" key="8">
    <source>
        <dbReference type="EMBL" id="KAL2632129.1"/>
    </source>
</evidence>
<dbReference type="AlphaFoldDB" id="A0ABD1YNY3"/>